<evidence type="ECO:0000259" key="1">
    <source>
        <dbReference type="PROSITE" id="PS50801"/>
    </source>
</evidence>
<reference evidence="2 3" key="1">
    <citation type="submission" date="2020-08" db="EMBL/GenBank/DDBJ databases">
        <title>Amycolatopsis sp. nov. DR6-1 isolated from Dendrobium heterocarpum.</title>
        <authorList>
            <person name="Tedsree N."/>
            <person name="Kuncharoen N."/>
            <person name="Likhitwitayawuid K."/>
            <person name="Tanasupawat S."/>
        </authorList>
    </citation>
    <scope>NUCLEOTIDE SEQUENCE [LARGE SCALE GENOMIC DNA]</scope>
    <source>
        <strain evidence="2 3">DR6-1</strain>
    </source>
</reference>
<dbReference type="SUPFAM" id="SSF52091">
    <property type="entry name" value="SpoIIaa-like"/>
    <property type="match status" value="1"/>
</dbReference>
<dbReference type="Gene3D" id="3.30.750.24">
    <property type="entry name" value="STAS domain"/>
    <property type="match status" value="1"/>
</dbReference>
<protein>
    <submittedName>
        <fullName evidence="2">STAS domain-containing protein</fullName>
    </submittedName>
</protein>
<evidence type="ECO:0000313" key="2">
    <source>
        <dbReference type="EMBL" id="MBB1151596.1"/>
    </source>
</evidence>
<dbReference type="Proteomes" id="UP000526734">
    <property type="component" value="Unassembled WGS sequence"/>
</dbReference>
<dbReference type="EMBL" id="JACGZW010000001">
    <property type="protein sequence ID" value="MBB1151596.1"/>
    <property type="molecule type" value="Genomic_DNA"/>
</dbReference>
<accession>A0A7W3VR16</accession>
<comment type="caution">
    <text evidence="2">The sequence shown here is derived from an EMBL/GenBank/DDBJ whole genome shotgun (WGS) entry which is preliminary data.</text>
</comment>
<feature type="domain" description="STAS" evidence="1">
    <location>
        <begin position="50"/>
        <end position="105"/>
    </location>
</feature>
<dbReference type="Pfam" id="PF13466">
    <property type="entry name" value="STAS_2"/>
    <property type="match status" value="1"/>
</dbReference>
<gene>
    <name evidence="2" type="ORF">H4281_00465</name>
</gene>
<keyword evidence="3" id="KW-1185">Reference proteome</keyword>
<evidence type="ECO:0000313" key="3">
    <source>
        <dbReference type="Proteomes" id="UP000526734"/>
    </source>
</evidence>
<dbReference type="PROSITE" id="PS50801">
    <property type="entry name" value="STAS"/>
    <property type="match status" value="1"/>
</dbReference>
<dbReference type="InterPro" id="IPR058548">
    <property type="entry name" value="MlaB-like_STAS"/>
</dbReference>
<dbReference type="AlphaFoldDB" id="A0A7W3VR16"/>
<dbReference type="InterPro" id="IPR036513">
    <property type="entry name" value="STAS_dom_sf"/>
</dbReference>
<organism evidence="2 3">
    <name type="scientific">Amycolatopsis dendrobii</name>
    <dbReference type="NCBI Taxonomy" id="2760662"/>
    <lineage>
        <taxon>Bacteria</taxon>
        <taxon>Bacillati</taxon>
        <taxon>Actinomycetota</taxon>
        <taxon>Actinomycetes</taxon>
        <taxon>Pseudonocardiales</taxon>
        <taxon>Pseudonocardiaceae</taxon>
        <taxon>Amycolatopsis</taxon>
    </lineage>
</organism>
<dbReference type="InterPro" id="IPR002645">
    <property type="entry name" value="STAS_dom"/>
</dbReference>
<name>A0A7W3VR16_9PSEU</name>
<sequence>MPGRSGIPPQPCARLRESAVMTAAHIARLPALPSPDPTGMLRLRVRHPAPGTAVVEVSGEVDLATAPRLAEVVEARLRSTVSLVIVDLRRTTFLGVAGLRVLIRLKLLAAGADKDFYVDPGSAPTVRRLFSLFPLDCVRSGAAEGLTEIPLPRPAEKA</sequence>
<dbReference type="CDD" id="cd07043">
    <property type="entry name" value="STAS_anti-anti-sigma_factors"/>
    <property type="match status" value="1"/>
</dbReference>
<proteinExistence type="predicted"/>